<dbReference type="PROSITE" id="PS50076">
    <property type="entry name" value="DNAJ_2"/>
    <property type="match status" value="1"/>
</dbReference>
<organism evidence="2 3">
    <name type="scientific">Spirosoma endophyticum</name>
    <dbReference type="NCBI Taxonomy" id="662367"/>
    <lineage>
        <taxon>Bacteria</taxon>
        <taxon>Pseudomonadati</taxon>
        <taxon>Bacteroidota</taxon>
        <taxon>Cytophagia</taxon>
        <taxon>Cytophagales</taxon>
        <taxon>Cytophagaceae</taxon>
        <taxon>Spirosoma</taxon>
    </lineage>
</organism>
<protein>
    <recommendedName>
        <fullName evidence="1">J domain-containing protein</fullName>
    </recommendedName>
</protein>
<accession>A0A1I1WA73</accession>
<name>A0A1I1WA73_9BACT</name>
<dbReference type="STRING" id="662367.SAMN05216167_108199"/>
<dbReference type="AlphaFoldDB" id="A0A1I1WA73"/>
<dbReference type="SMART" id="SM00271">
    <property type="entry name" value="DnaJ"/>
    <property type="match status" value="1"/>
</dbReference>
<dbReference type="Gene3D" id="1.10.287.110">
    <property type="entry name" value="DnaJ domain"/>
    <property type="match status" value="1"/>
</dbReference>
<sequence length="161" mass="17891">MLGGSQIIISSYAVLRNDGLPRSFQLRTDATGVAVYFLYEGKQVVIAYDKWFNISDNIRAIGLTIDAMRGIDRWGVSQMLKRTFAGFKALPKTATEPGWWTITGVMLTASWETIRAAYKEKVKVHHPDKGGSAQAFAILQSAYETAKSKCVVRRIISMLAL</sequence>
<gene>
    <name evidence="2" type="ORF">SAMN05216167_108199</name>
</gene>
<evidence type="ECO:0000313" key="3">
    <source>
        <dbReference type="Proteomes" id="UP000198598"/>
    </source>
</evidence>
<keyword evidence="3" id="KW-1185">Reference proteome</keyword>
<dbReference type="InterPro" id="IPR036869">
    <property type="entry name" value="J_dom_sf"/>
</dbReference>
<evidence type="ECO:0000313" key="2">
    <source>
        <dbReference type="EMBL" id="SFD92057.1"/>
    </source>
</evidence>
<dbReference type="Proteomes" id="UP000198598">
    <property type="component" value="Unassembled WGS sequence"/>
</dbReference>
<dbReference type="EMBL" id="FOLQ01000008">
    <property type="protein sequence ID" value="SFD92057.1"/>
    <property type="molecule type" value="Genomic_DNA"/>
</dbReference>
<dbReference type="InterPro" id="IPR001623">
    <property type="entry name" value="DnaJ_domain"/>
</dbReference>
<reference evidence="2 3" key="1">
    <citation type="submission" date="2016-10" db="EMBL/GenBank/DDBJ databases">
        <authorList>
            <person name="de Groot N.N."/>
        </authorList>
    </citation>
    <scope>NUCLEOTIDE SEQUENCE [LARGE SCALE GENOMIC DNA]</scope>
    <source>
        <strain evidence="2 3">DSM 26130</strain>
    </source>
</reference>
<dbReference type="SUPFAM" id="SSF46565">
    <property type="entry name" value="Chaperone J-domain"/>
    <property type="match status" value="1"/>
</dbReference>
<feature type="domain" description="J" evidence="1">
    <location>
        <begin position="98"/>
        <end position="160"/>
    </location>
</feature>
<evidence type="ECO:0000259" key="1">
    <source>
        <dbReference type="PROSITE" id="PS50076"/>
    </source>
</evidence>
<dbReference type="OrthoDB" id="665715at2"/>
<dbReference type="CDD" id="cd06257">
    <property type="entry name" value="DnaJ"/>
    <property type="match status" value="1"/>
</dbReference>
<proteinExistence type="predicted"/>
<dbReference type="RefSeq" id="WP_093829604.1">
    <property type="nucleotide sequence ID" value="NZ_FOLQ01000008.1"/>
</dbReference>